<sequence length="167" mass="18417">MVWDAYCLLCSKNGAVEPDGTDKGGQAVLAENNQLILHHEQGGEGEQFLVQSFSSLWSTKSTSNEKDTIKIEYGCGKIEDGKFEDILISGFGSCPNAGRILQMFPSLGQLFRIDTMGDTVESRQECRHKVVVADQLNVPMVVHLIANEFDHQQISNLIGIEIKDSTN</sequence>
<keyword evidence="2" id="KW-1185">Reference proteome</keyword>
<dbReference type="Proteomes" id="UP000789572">
    <property type="component" value="Unassembled WGS sequence"/>
</dbReference>
<evidence type="ECO:0000313" key="2">
    <source>
        <dbReference type="Proteomes" id="UP000789572"/>
    </source>
</evidence>
<evidence type="ECO:0000313" key="1">
    <source>
        <dbReference type="EMBL" id="CAG8551855.1"/>
    </source>
</evidence>
<protein>
    <submittedName>
        <fullName evidence="1">5859_t:CDS:1</fullName>
    </submittedName>
</protein>
<proteinExistence type="predicted"/>
<gene>
    <name evidence="1" type="ORF">POCULU_LOCUS5061</name>
</gene>
<dbReference type="AlphaFoldDB" id="A0A9N9B549"/>
<accession>A0A9N9B549</accession>
<reference evidence="1" key="1">
    <citation type="submission" date="2021-06" db="EMBL/GenBank/DDBJ databases">
        <authorList>
            <person name="Kallberg Y."/>
            <person name="Tangrot J."/>
            <person name="Rosling A."/>
        </authorList>
    </citation>
    <scope>NUCLEOTIDE SEQUENCE</scope>
    <source>
        <strain evidence="1">IA702</strain>
    </source>
</reference>
<organism evidence="1 2">
    <name type="scientific">Paraglomus occultum</name>
    <dbReference type="NCBI Taxonomy" id="144539"/>
    <lineage>
        <taxon>Eukaryota</taxon>
        <taxon>Fungi</taxon>
        <taxon>Fungi incertae sedis</taxon>
        <taxon>Mucoromycota</taxon>
        <taxon>Glomeromycotina</taxon>
        <taxon>Glomeromycetes</taxon>
        <taxon>Paraglomerales</taxon>
        <taxon>Paraglomeraceae</taxon>
        <taxon>Paraglomus</taxon>
    </lineage>
</organism>
<dbReference type="EMBL" id="CAJVPJ010000723">
    <property type="protein sequence ID" value="CAG8551855.1"/>
    <property type="molecule type" value="Genomic_DNA"/>
</dbReference>
<comment type="caution">
    <text evidence="1">The sequence shown here is derived from an EMBL/GenBank/DDBJ whole genome shotgun (WGS) entry which is preliminary data.</text>
</comment>
<feature type="non-terminal residue" evidence="1">
    <location>
        <position position="1"/>
    </location>
</feature>
<name>A0A9N9B549_9GLOM</name>